<dbReference type="SMART" id="SM00490">
    <property type="entry name" value="HELICc"/>
    <property type="match status" value="1"/>
</dbReference>
<evidence type="ECO:0000256" key="4">
    <source>
        <dbReference type="SAM" id="MobiDB-lite"/>
    </source>
</evidence>
<dbReference type="EMBL" id="JAHCVI010000006">
    <property type="protein sequence ID" value="KAG7284183.1"/>
    <property type="molecule type" value="Genomic_DNA"/>
</dbReference>
<gene>
    <name evidence="6" type="ORF">NEMBOFW57_010546</name>
</gene>
<organism evidence="6 7">
    <name type="scientific">Staphylotrichum longicolle</name>
    <dbReference type="NCBI Taxonomy" id="669026"/>
    <lineage>
        <taxon>Eukaryota</taxon>
        <taxon>Fungi</taxon>
        <taxon>Dikarya</taxon>
        <taxon>Ascomycota</taxon>
        <taxon>Pezizomycotina</taxon>
        <taxon>Sordariomycetes</taxon>
        <taxon>Sordariomycetidae</taxon>
        <taxon>Sordariales</taxon>
        <taxon>Chaetomiaceae</taxon>
        <taxon>Staphylotrichum</taxon>
    </lineage>
</organism>
<dbReference type="InterPro" id="IPR038718">
    <property type="entry name" value="SNF2-like_sf"/>
</dbReference>
<dbReference type="PROSITE" id="PS51194">
    <property type="entry name" value="HELICASE_CTER"/>
    <property type="match status" value="1"/>
</dbReference>
<dbReference type="GO" id="GO:0005634">
    <property type="term" value="C:nucleus"/>
    <property type="evidence" value="ECO:0007669"/>
    <property type="project" value="TreeGrafter"/>
</dbReference>
<dbReference type="PANTHER" id="PTHR45626:SF22">
    <property type="entry name" value="DNA REPAIR PROTEIN RAD5"/>
    <property type="match status" value="1"/>
</dbReference>
<name>A0AAD4ERR5_9PEZI</name>
<keyword evidence="3" id="KW-0067">ATP-binding</keyword>
<dbReference type="AlphaFoldDB" id="A0AAD4ERR5"/>
<dbReference type="InterPro" id="IPR001650">
    <property type="entry name" value="Helicase_C-like"/>
</dbReference>
<dbReference type="PANTHER" id="PTHR45626">
    <property type="entry name" value="TRANSCRIPTION TERMINATION FACTOR 2-RELATED"/>
    <property type="match status" value="1"/>
</dbReference>
<dbReference type="GO" id="GO:0005524">
    <property type="term" value="F:ATP binding"/>
    <property type="evidence" value="ECO:0007669"/>
    <property type="project" value="UniProtKB-KW"/>
</dbReference>
<evidence type="ECO:0000256" key="3">
    <source>
        <dbReference type="ARBA" id="ARBA00022840"/>
    </source>
</evidence>
<dbReference type="InterPro" id="IPR027417">
    <property type="entry name" value="P-loop_NTPase"/>
</dbReference>
<evidence type="ECO:0000313" key="6">
    <source>
        <dbReference type="EMBL" id="KAG7284183.1"/>
    </source>
</evidence>
<dbReference type="GO" id="GO:0006281">
    <property type="term" value="P:DNA repair"/>
    <property type="evidence" value="ECO:0007669"/>
    <property type="project" value="TreeGrafter"/>
</dbReference>
<protein>
    <recommendedName>
        <fullName evidence="5">Helicase C-terminal domain-containing protein</fullName>
    </recommendedName>
</protein>
<reference evidence="6" key="1">
    <citation type="submission" date="2023-02" db="EMBL/GenBank/DDBJ databases">
        <authorList>
            <person name="Palmer J.M."/>
        </authorList>
    </citation>
    <scope>NUCLEOTIDE SEQUENCE</scope>
    <source>
        <strain evidence="6">FW57</strain>
    </source>
</reference>
<evidence type="ECO:0000259" key="5">
    <source>
        <dbReference type="PROSITE" id="PS51194"/>
    </source>
</evidence>
<feature type="region of interest" description="Disordered" evidence="4">
    <location>
        <begin position="195"/>
        <end position="228"/>
    </location>
</feature>
<dbReference type="Proteomes" id="UP001197093">
    <property type="component" value="Unassembled WGS sequence"/>
</dbReference>
<dbReference type="InterPro" id="IPR000330">
    <property type="entry name" value="SNF2_N"/>
</dbReference>
<keyword evidence="1" id="KW-0547">Nucleotide-binding</keyword>
<dbReference type="Gene3D" id="3.40.50.300">
    <property type="entry name" value="P-loop containing nucleotide triphosphate hydrolases"/>
    <property type="match status" value="1"/>
</dbReference>
<dbReference type="GO" id="GO:0008094">
    <property type="term" value="F:ATP-dependent activity, acting on DNA"/>
    <property type="evidence" value="ECO:0007669"/>
    <property type="project" value="TreeGrafter"/>
</dbReference>
<evidence type="ECO:0000313" key="7">
    <source>
        <dbReference type="Proteomes" id="UP001197093"/>
    </source>
</evidence>
<dbReference type="CDD" id="cd18793">
    <property type="entry name" value="SF2_C_SNF"/>
    <property type="match status" value="1"/>
</dbReference>
<accession>A0AAD4ERR5</accession>
<dbReference type="GO" id="GO:0016787">
    <property type="term" value="F:hydrolase activity"/>
    <property type="evidence" value="ECO:0007669"/>
    <property type="project" value="UniProtKB-KW"/>
</dbReference>
<sequence length="405" mass="45011">MNLASVRRWCLTGTPIQNSLNDLVALLGFLQLEPFSSHAIFHRHVLDPMTNETSNGGYRLKELLRTICLRRDERLLNLPEPRFEQVDVVLQEEERALYDGVTAQCGRDIDNTVSSRTQVKKYAILFTAIMKLRRLCNLGTFARSPTTNSTAVAGSGIEDEQEGCDFCSGADEDRVDLINQESCCPECGRQLSLTADSGAPPPEVITGPGDTSSRHPNGAASDRRSKTLGDGVSTKLQAVINRLDQTELGSKSLVFSYWTATLDLLEEHLKARRIRWLRIDGGVPYARRLRILEDFKATDVPVLLMTVETGAVGLNLTAANYVHLVEPQWNPSVEEQAIARAVRMGQTRTVTVIRYVVKDSVEQNIARLQRRKRNLAKFTLDGVSQDEASGTLDDLRFVLDLDLAG</sequence>
<dbReference type="InterPro" id="IPR049730">
    <property type="entry name" value="SNF2/RAD54-like_C"/>
</dbReference>
<feature type="domain" description="Helicase C-terminal" evidence="5">
    <location>
        <begin position="235"/>
        <end position="396"/>
    </location>
</feature>
<dbReference type="SUPFAM" id="SSF52540">
    <property type="entry name" value="P-loop containing nucleoside triphosphate hydrolases"/>
    <property type="match status" value="2"/>
</dbReference>
<evidence type="ECO:0000256" key="1">
    <source>
        <dbReference type="ARBA" id="ARBA00022741"/>
    </source>
</evidence>
<comment type="caution">
    <text evidence="6">The sequence shown here is derived from an EMBL/GenBank/DDBJ whole genome shotgun (WGS) entry which is preliminary data.</text>
</comment>
<dbReference type="InterPro" id="IPR050628">
    <property type="entry name" value="SNF2_RAD54_helicase_TF"/>
</dbReference>
<proteinExistence type="predicted"/>
<dbReference type="Pfam" id="PF00176">
    <property type="entry name" value="SNF2-rel_dom"/>
    <property type="match status" value="1"/>
</dbReference>
<evidence type="ECO:0000256" key="2">
    <source>
        <dbReference type="ARBA" id="ARBA00022801"/>
    </source>
</evidence>
<dbReference type="Gene3D" id="3.40.50.10810">
    <property type="entry name" value="Tandem AAA-ATPase domain"/>
    <property type="match status" value="1"/>
</dbReference>
<keyword evidence="2" id="KW-0378">Hydrolase</keyword>
<dbReference type="Pfam" id="PF00271">
    <property type="entry name" value="Helicase_C"/>
    <property type="match status" value="1"/>
</dbReference>
<keyword evidence="7" id="KW-1185">Reference proteome</keyword>